<reference evidence="1 2" key="1">
    <citation type="journal article" date="2008" name="J. Bacteriol.">
        <title>Insights into plant cell wall degradation from the genome sequence of the soil bacterium Cellvibrio japonicus.</title>
        <authorList>
            <person name="Deboy R.T."/>
            <person name="Mongodin E.F."/>
            <person name="Fouts D.E."/>
            <person name="Tailford L.E."/>
            <person name="Khouri H."/>
            <person name="Emerson J.B."/>
            <person name="Mohamoud Y."/>
            <person name="Watkins K."/>
            <person name="Henrissat B."/>
            <person name="Gilbert H.J."/>
            <person name="Nelson K.E."/>
        </authorList>
    </citation>
    <scope>NUCLEOTIDE SEQUENCE [LARGE SCALE GENOMIC DNA]</scope>
    <source>
        <strain evidence="1 2">Ueda107</strain>
    </source>
</reference>
<evidence type="ECO:0000313" key="1">
    <source>
        <dbReference type="EMBL" id="ACE85572.1"/>
    </source>
</evidence>
<accession>B3PE28</accession>
<dbReference type="HOGENOM" id="CLU_3355250_0_0_6"/>
<dbReference type="Proteomes" id="UP000001036">
    <property type="component" value="Chromosome"/>
</dbReference>
<dbReference type="STRING" id="498211.CJA_1536"/>
<dbReference type="EMBL" id="CP000934">
    <property type="protein sequence ID" value="ACE85572.1"/>
    <property type="molecule type" value="Genomic_DNA"/>
</dbReference>
<sequence>MPAFLEFLTAMLNPGIEERLEGTLKHQLDYVSLLLK</sequence>
<protein>
    <submittedName>
        <fullName evidence="1">Uncharacterized protein</fullName>
    </submittedName>
</protein>
<proteinExistence type="predicted"/>
<gene>
    <name evidence="1" type="ordered locus">CJA_1536</name>
</gene>
<evidence type="ECO:0000313" key="2">
    <source>
        <dbReference type="Proteomes" id="UP000001036"/>
    </source>
</evidence>
<dbReference type="KEGG" id="cja:CJA_1536"/>
<keyword evidence="2" id="KW-1185">Reference proteome</keyword>
<name>B3PE28_CELJU</name>
<organism evidence="1 2">
    <name type="scientific">Cellvibrio japonicus (strain Ueda107)</name>
    <name type="common">Pseudomonas fluorescens subsp. cellulosa</name>
    <dbReference type="NCBI Taxonomy" id="498211"/>
    <lineage>
        <taxon>Bacteria</taxon>
        <taxon>Pseudomonadati</taxon>
        <taxon>Pseudomonadota</taxon>
        <taxon>Gammaproteobacteria</taxon>
        <taxon>Cellvibrionales</taxon>
        <taxon>Cellvibrionaceae</taxon>
        <taxon>Cellvibrio</taxon>
    </lineage>
</organism>
<dbReference type="AlphaFoldDB" id="B3PE28"/>